<comment type="subcellular location">
    <subcellularLocation>
        <location evidence="1">Nucleus</location>
        <location evidence="1">Nucleoplasm</location>
    </subcellularLocation>
</comment>
<dbReference type="GO" id="GO:0003723">
    <property type="term" value="F:RNA binding"/>
    <property type="evidence" value="ECO:0007669"/>
    <property type="project" value="InterPro"/>
</dbReference>
<evidence type="ECO:0000256" key="7">
    <source>
        <dbReference type="ARBA" id="ARBA00023242"/>
    </source>
</evidence>
<dbReference type="InterPro" id="IPR009060">
    <property type="entry name" value="UBA-like_sf"/>
</dbReference>
<dbReference type="InterPro" id="IPR002075">
    <property type="entry name" value="NTF2_dom"/>
</dbReference>
<evidence type="ECO:0000256" key="6">
    <source>
        <dbReference type="ARBA" id="ARBA00022816"/>
    </source>
</evidence>
<dbReference type="SUPFAM" id="SSF54427">
    <property type="entry name" value="NTF2-like"/>
    <property type="match status" value="2"/>
</dbReference>
<dbReference type="InterPro" id="IPR032710">
    <property type="entry name" value="NTF2-like_dom_sf"/>
</dbReference>
<dbReference type="GO" id="GO:0005737">
    <property type="term" value="C:cytoplasm"/>
    <property type="evidence" value="ECO:0007669"/>
    <property type="project" value="InterPro"/>
</dbReference>
<evidence type="ECO:0000256" key="5">
    <source>
        <dbReference type="ARBA" id="ARBA00022737"/>
    </source>
</evidence>
<evidence type="ECO:0000259" key="9">
    <source>
        <dbReference type="PROSITE" id="PS51281"/>
    </source>
</evidence>
<evidence type="ECO:0000256" key="2">
    <source>
        <dbReference type="ARBA" id="ARBA00009285"/>
    </source>
</evidence>
<evidence type="ECO:0000313" key="10">
    <source>
        <dbReference type="EMBL" id="KAG8508000.1"/>
    </source>
</evidence>
<dbReference type="Gene3D" id="1.10.8.10">
    <property type="entry name" value="DNA helicase RuvA subunit, C-terminal domain"/>
    <property type="match status" value="1"/>
</dbReference>
<feature type="domain" description="NTF2" evidence="8">
    <location>
        <begin position="356"/>
        <end position="514"/>
    </location>
</feature>
<dbReference type="Pfam" id="PF24048">
    <property type="entry name" value="LRR_NXF1-5"/>
    <property type="match status" value="1"/>
</dbReference>
<dbReference type="Pfam" id="PF03943">
    <property type="entry name" value="TAP_C"/>
    <property type="match status" value="1"/>
</dbReference>
<dbReference type="SMART" id="SM00804">
    <property type="entry name" value="TAP_C"/>
    <property type="match status" value="1"/>
</dbReference>
<feature type="non-terminal residue" evidence="10">
    <location>
        <position position="616"/>
    </location>
</feature>
<comment type="similarity">
    <text evidence="2">Belongs to the NXF family.</text>
</comment>
<dbReference type="PROSITE" id="PS51450">
    <property type="entry name" value="LRR"/>
    <property type="match status" value="1"/>
</dbReference>
<dbReference type="OrthoDB" id="9661289at2759"/>
<comment type="caution">
    <text evidence="10">The sequence shown here is derived from an EMBL/GenBank/DDBJ whole genome shotgun (WGS) entry which is preliminary data.</text>
</comment>
<dbReference type="SUPFAM" id="SSF54928">
    <property type="entry name" value="RNA-binding domain, RBD"/>
    <property type="match status" value="1"/>
</dbReference>
<dbReference type="SUPFAM" id="SSF52058">
    <property type="entry name" value="L domain-like"/>
    <property type="match status" value="1"/>
</dbReference>
<keyword evidence="3" id="KW-0813">Transport</keyword>
<keyword evidence="7" id="KW-0539">Nucleus</keyword>
<organism evidence="10 11">
    <name type="scientific">Galemys pyrenaicus</name>
    <name type="common">Iberian desman</name>
    <name type="synonym">Pyrenean desman</name>
    <dbReference type="NCBI Taxonomy" id="202257"/>
    <lineage>
        <taxon>Eukaryota</taxon>
        <taxon>Metazoa</taxon>
        <taxon>Chordata</taxon>
        <taxon>Craniata</taxon>
        <taxon>Vertebrata</taxon>
        <taxon>Euteleostomi</taxon>
        <taxon>Mammalia</taxon>
        <taxon>Eutheria</taxon>
        <taxon>Laurasiatheria</taxon>
        <taxon>Eulipotyphla</taxon>
        <taxon>Talpidae</taxon>
        <taxon>Galemys</taxon>
    </lineage>
</organism>
<evidence type="ECO:0000259" key="8">
    <source>
        <dbReference type="PROSITE" id="PS50177"/>
    </source>
</evidence>
<dbReference type="CDD" id="cd14342">
    <property type="entry name" value="UBA_TAP-C"/>
    <property type="match status" value="1"/>
</dbReference>
<dbReference type="AlphaFoldDB" id="A0A8J5ZZV6"/>
<dbReference type="InterPro" id="IPR018222">
    <property type="entry name" value="Nuclear_transport_factor_2_euk"/>
</dbReference>
<dbReference type="PROSITE" id="PS50177">
    <property type="entry name" value="NTF2_DOMAIN"/>
    <property type="match status" value="1"/>
</dbReference>
<dbReference type="PROSITE" id="PS51281">
    <property type="entry name" value="TAP_C"/>
    <property type="match status" value="1"/>
</dbReference>
<keyword evidence="5" id="KW-0677">Repeat</keyword>
<dbReference type="Gene3D" id="3.10.450.50">
    <property type="match status" value="2"/>
</dbReference>
<feature type="domain" description="TAP-C" evidence="9">
    <location>
        <begin position="539"/>
        <end position="615"/>
    </location>
</feature>
<dbReference type="InterPro" id="IPR032675">
    <property type="entry name" value="LRR_dom_sf"/>
</dbReference>
<evidence type="ECO:0000256" key="4">
    <source>
        <dbReference type="ARBA" id="ARBA00022614"/>
    </source>
</evidence>
<dbReference type="Proteomes" id="UP000700334">
    <property type="component" value="Unassembled WGS sequence"/>
</dbReference>
<dbReference type="FunFam" id="1.10.8.10:FF:000018">
    <property type="entry name" value="Nuclear RNA export factor 1"/>
    <property type="match status" value="1"/>
</dbReference>
<dbReference type="Gene3D" id="3.80.10.10">
    <property type="entry name" value="Ribonuclease Inhibitor"/>
    <property type="match status" value="1"/>
</dbReference>
<evidence type="ECO:0000313" key="11">
    <source>
        <dbReference type="Proteomes" id="UP000700334"/>
    </source>
</evidence>
<dbReference type="InterPro" id="IPR030217">
    <property type="entry name" value="NXF_fam"/>
</dbReference>
<dbReference type="PANTHER" id="PTHR10662">
    <property type="entry name" value="NUCLEAR RNA EXPORT FACTOR"/>
    <property type="match status" value="1"/>
</dbReference>
<dbReference type="InterPro" id="IPR005637">
    <property type="entry name" value="TAP_C_dom"/>
</dbReference>
<dbReference type="InterPro" id="IPR012677">
    <property type="entry name" value="Nucleotide-bd_a/b_plait_sf"/>
</dbReference>
<dbReference type="Pfam" id="PF09162">
    <property type="entry name" value="Tap-RNA_bind"/>
    <property type="match status" value="1"/>
</dbReference>
<dbReference type="InterPro" id="IPR057125">
    <property type="entry name" value="NXF1/2/3/5-like_LRR"/>
</dbReference>
<keyword evidence="6" id="KW-0509">mRNA transport</keyword>
<protein>
    <submittedName>
        <fullName evidence="10">Nuclear RNA export factor 2</fullName>
    </submittedName>
</protein>
<reference evidence="10" key="1">
    <citation type="journal article" date="2021" name="Evol. Appl.">
        <title>The genome of the Pyrenean desman and the effects of bottlenecks and inbreeding on the genomic landscape of an endangered species.</title>
        <authorList>
            <person name="Escoda L."/>
            <person name="Castresana J."/>
        </authorList>
    </citation>
    <scope>NUCLEOTIDE SEQUENCE</scope>
    <source>
        <strain evidence="10">IBE-C5619</strain>
    </source>
</reference>
<dbReference type="InterPro" id="IPR001611">
    <property type="entry name" value="Leu-rich_rpt"/>
</dbReference>
<sequence>YFWIYDYGNRQGLLGAYHEQACLSLSIPFNPKDPAPSCMWQYFKDSRNMIKLRDPYVRYQLLRHTNLDIVSTLCVLPQTRHDLGSFLVDLWVHTESMLCFSVHGVFKEGREMEEKHQYERRQDWFKITIPNGMKYDKTWLLDLLQTYCSVPFIPVDFHYMKYGARFYIQGAIVAAELKDANYEICDEDNKKISIYVCPSPEPLCLQNKLKPKEAEQLKLQSSSLHPSLQLTMYKLYDSSQQYLDLQNLCLDPDLEDHDIDIILNRGSCMSATLHIIEQNFPELLSLSLQSNELYQLDGLSEIVQMIPTVKILNLSKNELSSVEELGKMKGLKLEELWLDGNPLCDTFPDRSSYVRYYLIYDYGARQDLLSVYHEEACFSLTVPFSSEDPAPSGLEEYLKYSRNMKTLENPDLQFQLLKSTKQDIVDSLCTLPRTQHDLNSYVVELCMQTVSACFFPWTDQEGQRLETMLYFSVNGVFKELEGNSQGSVRAFTRTFVLTPDTSSGLYIVNDELILKNTSTKETQSTIFMPGPSCQPVLSLRQQEMVEAFSTEFGMNLQWAQKYLQDNDWDYTRAGQIFTMHKVGSGNQGGYDACLGAWGRAKKNEGKIPEEAFKPAP</sequence>
<keyword evidence="4" id="KW-0433">Leucine-rich repeat</keyword>
<accession>A0A8J5ZZV6</accession>
<dbReference type="SUPFAM" id="SSF46934">
    <property type="entry name" value="UBA-like"/>
    <property type="match status" value="1"/>
</dbReference>
<dbReference type="EMBL" id="JAGFMF010012071">
    <property type="protein sequence ID" value="KAG8508000.1"/>
    <property type="molecule type" value="Genomic_DNA"/>
</dbReference>
<dbReference type="InterPro" id="IPR035979">
    <property type="entry name" value="RBD_domain_sf"/>
</dbReference>
<dbReference type="GO" id="GO:0005654">
    <property type="term" value="C:nucleoplasm"/>
    <property type="evidence" value="ECO:0007669"/>
    <property type="project" value="UniProtKB-SubCell"/>
</dbReference>
<dbReference type="Gene3D" id="3.30.70.330">
    <property type="match status" value="1"/>
</dbReference>
<evidence type="ECO:0000256" key="3">
    <source>
        <dbReference type="ARBA" id="ARBA00022448"/>
    </source>
</evidence>
<dbReference type="InterPro" id="IPR015245">
    <property type="entry name" value="Tap_RNA-bd"/>
</dbReference>
<dbReference type="GO" id="GO:0016973">
    <property type="term" value="P:poly(A)+ mRNA export from nucleus"/>
    <property type="evidence" value="ECO:0007669"/>
    <property type="project" value="TreeGrafter"/>
</dbReference>
<evidence type="ECO:0000256" key="1">
    <source>
        <dbReference type="ARBA" id="ARBA00004642"/>
    </source>
</evidence>
<dbReference type="PANTHER" id="PTHR10662:SF15">
    <property type="entry name" value="NUCLEAR RNA EXPORT FACTOR 5"/>
    <property type="match status" value="1"/>
</dbReference>
<keyword evidence="11" id="KW-1185">Reference proteome</keyword>
<gene>
    <name evidence="10" type="ORF">J0S82_017172</name>
</gene>
<name>A0A8J5ZZV6_GALPY</name>
<dbReference type="Pfam" id="PF22602">
    <property type="entry name" value="NXF_NTF2"/>
    <property type="match status" value="1"/>
</dbReference>
<proteinExistence type="inferred from homology"/>